<dbReference type="GO" id="GO:0043748">
    <property type="term" value="F:O-succinylbenzoate synthase activity"/>
    <property type="evidence" value="ECO:0007669"/>
    <property type="project" value="UniProtKB-EC"/>
</dbReference>
<dbReference type="Pfam" id="PF13378">
    <property type="entry name" value="MR_MLE_C"/>
    <property type="match status" value="1"/>
</dbReference>
<evidence type="ECO:0000256" key="4">
    <source>
        <dbReference type="ARBA" id="ARBA00029491"/>
    </source>
</evidence>
<comment type="caution">
    <text evidence="8">The sequence shown here is derived from an EMBL/GenBank/DDBJ whole genome shotgun (WGS) entry which is preliminary data.</text>
</comment>
<dbReference type="EC" id="4.2.1.113" evidence="4 5"/>
<dbReference type="Gene3D" id="3.40.50.12780">
    <property type="entry name" value="N-terminal domain of ligase-like"/>
    <property type="match status" value="1"/>
</dbReference>
<dbReference type="NCBIfam" id="TIGR01928">
    <property type="entry name" value="menC_lowGC_arch"/>
    <property type="match status" value="1"/>
</dbReference>
<dbReference type="EMBL" id="JAJMLW010000001">
    <property type="protein sequence ID" value="MCI2241085.1"/>
    <property type="molecule type" value="Genomic_DNA"/>
</dbReference>
<dbReference type="PANTHER" id="PTHR43201:SF5">
    <property type="entry name" value="MEDIUM-CHAIN ACYL-COA LIGASE ACSF2, MITOCHONDRIAL"/>
    <property type="match status" value="1"/>
</dbReference>
<dbReference type="SMART" id="SM00922">
    <property type="entry name" value="MR_MLE"/>
    <property type="match status" value="1"/>
</dbReference>
<dbReference type="InterPro" id="IPR010197">
    <property type="entry name" value="OSBS/NAAAR"/>
</dbReference>
<dbReference type="InterPro" id="IPR029065">
    <property type="entry name" value="Enolase_C-like"/>
</dbReference>
<evidence type="ECO:0000259" key="7">
    <source>
        <dbReference type="SMART" id="SM00922"/>
    </source>
</evidence>
<gene>
    <name evidence="8" type="primary">menC</name>
    <name evidence="8" type="ORF">LPT13_01800</name>
</gene>
<sequence length="939" mass="100965">MIDVFESTARTYPDKVFLTFVDAEGGEVSYTYRQARMLAAAVARRLMDKGVRRGDYVSTDLPNCPEYVFLALAAGYGSFALVCLNHRLTATEKLTRLLELEREGMRVACRVDEARAARLMDFAGAVLEMGEQEAEAVADDGLGPAAGARRRQRSGVIMGARQDAIEDTIHFAEREAHLFDEKQPALVMFTSGTTGKPKAVALTWQQLMGAAGASNRVLSQRGSGLWQAVLPLFHIGGFQVLVRSVLNRTPLRLYARFDAARVLRDGENRRVTHLSVVDKMLQDLLAADTRGALAGYRCILLGGGPLNASTIGRALAAGVRVYASYGMTETSSQIANTLVTADFTGGLKLLPGYSARIVDPDDAGFGRLAVRGPGVFSGYLNAHGAFTVDGYFLTGDTAALYDGAIYVRERTDDMFVSGGENVYPVEIADALRQLPGVADAYVFGVPDASWGRRPVALVERGKAPRGSHSSASPRGGGNEGRGAEAAASMGAAALRRGLAGRLSRIYQPKHLCVADELPRTQLGKIDRAATEALYERRLEVSRVVLYHVRLPFKSPFRTAKATLKNRDLLIVEVVDHAGRTGLGECTSFSTDWYLPETLGQDARALQRTLIPAVLEEAFLHPRDAADAFGALPEGADSPMACSALEMALWDLYGKIEGKPLWQLLAAERERITGGGAHGPSTALKSDVMAQVAAGAVVGLGTPAETVEAVRSCVDAGYCRVKIKVSPGQGLACVRAVREAFPDLIITLDANQSFSPRDVEELRAYDGLGIGWIEEPLAVDRALGGCERAFRRLASLQRTLATPICLDESFVNGEEAARALAYPELRCVTVKIGKFGGIQRALEFTCRAQALGREVWMGGMYDTGISRRVHAAFQTLPGIIMPGDIGGTGRYFPTDVTTPAYGVDRGHITLNGAGRRVGIGCDLNRDALAKVLVKRVSYGA</sequence>
<dbReference type="SFLD" id="SFLDF00009">
    <property type="entry name" value="o-succinylbenzoate_synthase"/>
    <property type="match status" value="1"/>
</dbReference>
<dbReference type="InterPro" id="IPR000873">
    <property type="entry name" value="AMP-dep_synth/lig_dom"/>
</dbReference>
<accession>A0ABS9WE68</accession>
<evidence type="ECO:0000313" key="9">
    <source>
        <dbReference type="Proteomes" id="UP001430755"/>
    </source>
</evidence>
<dbReference type="SFLD" id="SFLDS00001">
    <property type="entry name" value="Enolase"/>
    <property type="match status" value="1"/>
</dbReference>
<dbReference type="InterPro" id="IPR020845">
    <property type="entry name" value="AMP-binding_CS"/>
</dbReference>
<dbReference type="RefSeq" id="WP_242162895.1">
    <property type="nucleotide sequence ID" value="NZ_JAJMLW010000001.1"/>
</dbReference>
<evidence type="ECO:0000313" key="8">
    <source>
        <dbReference type="EMBL" id="MCI2241085.1"/>
    </source>
</evidence>
<dbReference type="InterPro" id="IPR029017">
    <property type="entry name" value="Enolase-like_N"/>
</dbReference>
<dbReference type="Gene3D" id="3.30.390.10">
    <property type="entry name" value="Enolase-like, N-terminal domain"/>
    <property type="match status" value="1"/>
</dbReference>
<feature type="region of interest" description="Disordered" evidence="6">
    <location>
        <begin position="459"/>
        <end position="484"/>
    </location>
</feature>
<dbReference type="InterPro" id="IPR042099">
    <property type="entry name" value="ANL_N_sf"/>
</dbReference>
<dbReference type="InterPro" id="IPR045851">
    <property type="entry name" value="AMP-bd_C_sf"/>
</dbReference>
<comment type="similarity">
    <text evidence="2">Belongs to the ATP-dependent AMP-binding enzyme family.</text>
</comment>
<dbReference type="Pfam" id="PF13193">
    <property type="entry name" value="AMP-binding_C"/>
    <property type="match status" value="1"/>
</dbReference>
<dbReference type="SUPFAM" id="SSF51604">
    <property type="entry name" value="Enolase C-terminal domain-like"/>
    <property type="match status" value="1"/>
</dbReference>
<keyword evidence="9" id="KW-1185">Reference proteome</keyword>
<dbReference type="Gene3D" id="3.30.300.30">
    <property type="match status" value="1"/>
</dbReference>
<dbReference type="SUPFAM" id="SSF56801">
    <property type="entry name" value="Acetyl-CoA synthetase-like"/>
    <property type="match status" value="1"/>
</dbReference>
<dbReference type="InterPro" id="IPR013342">
    <property type="entry name" value="Mandelate_racemase_C"/>
</dbReference>
<dbReference type="Pfam" id="PF02746">
    <property type="entry name" value="MR_MLE_N"/>
    <property type="match status" value="1"/>
</dbReference>
<feature type="domain" description="Mandelate racemase/muconate lactonizing enzyme C-terminal" evidence="7">
    <location>
        <begin position="702"/>
        <end position="792"/>
    </location>
</feature>
<dbReference type="Pfam" id="PF00501">
    <property type="entry name" value="AMP-binding"/>
    <property type="match status" value="1"/>
</dbReference>
<evidence type="ECO:0000256" key="3">
    <source>
        <dbReference type="ARBA" id="ARBA00022598"/>
    </source>
</evidence>
<dbReference type="InterPro" id="IPR013341">
    <property type="entry name" value="Mandelate_racemase_N_dom"/>
</dbReference>
<name>A0ABS9WE68_9ACTN</name>
<evidence type="ECO:0000256" key="2">
    <source>
        <dbReference type="ARBA" id="ARBA00006432"/>
    </source>
</evidence>
<keyword evidence="3" id="KW-0436">Ligase</keyword>
<keyword evidence="8" id="KW-0456">Lyase</keyword>
<proteinExistence type="inferred from homology"/>
<comment type="cofactor">
    <cofactor evidence="1">
        <name>a divalent metal cation</name>
        <dbReference type="ChEBI" id="CHEBI:60240"/>
    </cofactor>
</comment>
<dbReference type="SUPFAM" id="SSF54826">
    <property type="entry name" value="Enolase N-terminal domain-like"/>
    <property type="match status" value="1"/>
</dbReference>
<dbReference type="Proteomes" id="UP001430755">
    <property type="component" value="Unassembled WGS sequence"/>
</dbReference>
<evidence type="ECO:0000256" key="1">
    <source>
        <dbReference type="ARBA" id="ARBA00001968"/>
    </source>
</evidence>
<organism evidence="8 9">
    <name type="scientific">Adlercreutzia faecimuris</name>
    <dbReference type="NCBI Taxonomy" id="2897341"/>
    <lineage>
        <taxon>Bacteria</taxon>
        <taxon>Bacillati</taxon>
        <taxon>Actinomycetota</taxon>
        <taxon>Coriobacteriia</taxon>
        <taxon>Eggerthellales</taxon>
        <taxon>Eggerthellaceae</taxon>
        <taxon>Adlercreutzia</taxon>
    </lineage>
</organism>
<reference evidence="8" key="1">
    <citation type="submission" date="2021-11" db="EMBL/GenBank/DDBJ databases">
        <title>A Novel Adlercreutzia Species, isolated from a Allomyrina dichotoma larva feces.</title>
        <authorList>
            <person name="Suh M.K."/>
        </authorList>
    </citation>
    <scope>NUCLEOTIDE SEQUENCE</scope>
    <source>
        <strain evidence="8">JBNU-10</strain>
    </source>
</reference>
<dbReference type="PANTHER" id="PTHR43201">
    <property type="entry name" value="ACYL-COA SYNTHETASE"/>
    <property type="match status" value="1"/>
</dbReference>
<evidence type="ECO:0000256" key="5">
    <source>
        <dbReference type="NCBIfam" id="TIGR01928"/>
    </source>
</evidence>
<protein>
    <recommendedName>
        <fullName evidence="4 5">o-succinylbenzoate synthase</fullName>
        <ecNumber evidence="4 5">4.2.1.113</ecNumber>
    </recommendedName>
</protein>
<dbReference type="SFLD" id="SFLDG00180">
    <property type="entry name" value="muconate_cycloisomerase"/>
    <property type="match status" value="1"/>
</dbReference>
<evidence type="ECO:0000256" key="6">
    <source>
        <dbReference type="SAM" id="MobiDB-lite"/>
    </source>
</evidence>
<dbReference type="Gene3D" id="3.20.20.120">
    <property type="entry name" value="Enolase-like C-terminal domain"/>
    <property type="match status" value="1"/>
</dbReference>
<dbReference type="PROSITE" id="PS00455">
    <property type="entry name" value="AMP_BINDING"/>
    <property type="match status" value="1"/>
</dbReference>
<dbReference type="InterPro" id="IPR036849">
    <property type="entry name" value="Enolase-like_C_sf"/>
</dbReference>
<dbReference type="InterPro" id="IPR025110">
    <property type="entry name" value="AMP-bd_C"/>
</dbReference>